<keyword evidence="2 4" id="KW-0238">DNA-binding</keyword>
<feature type="DNA-binding region" description="H-T-H motif" evidence="4">
    <location>
        <begin position="34"/>
        <end position="53"/>
    </location>
</feature>
<proteinExistence type="predicted"/>
<dbReference type="Pfam" id="PF21597">
    <property type="entry name" value="TetR_C_43"/>
    <property type="match status" value="1"/>
</dbReference>
<dbReference type="GO" id="GO:0003700">
    <property type="term" value="F:DNA-binding transcription factor activity"/>
    <property type="evidence" value="ECO:0007669"/>
    <property type="project" value="TreeGrafter"/>
</dbReference>
<dbReference type="InterPro" id="IPR049445">
    <property type="entry name" value="TetR_SbtR-like_C"/>
</dbReference>
<evidence type="ECO:0000313" key="7">
    <source>
        <dbReference type="Proteomes" id="UP000252517"/>
    </source>
</evidence>
<dbReference type="SUPFAM" id="SSF46689">
    <property type="entry name" value="Homeodomain-like"/>
    <property type="match status" value="1"/>
</dbReference>
<sequence length="184" mass="20178">MTNEMPLRADAQRNRDRILTAAEEVFVEKGAKVSLDEVAKRAGVGIGTLYRRFPTREDLLAAAYSSRFLKFSENSRIRATELDPLNALRTYLEELVEYANMYRGFAASLGIVLQIGTPGCIATSEEGTRLLENAQNSGVVRPDICFADIVCVVTAISLATEQDNSSDGHITRLIDIFMKGIATG</sequence>
<dbReference type="InterPro" id="IPR001647">
    <property type="entry name" value="HTH_TetR"/>
</dbReference>
<name>A0A367WSL2_9PROT</name>
<dbReference type="EMBL" id="JPWH01000020">
    <property type="protein sequence ID" value="RCK44455.1"/>
    <property type="molecule type" value="Genomic_DNA"/>
</dbReference>
<keyword evidence="1" id="KW-0805">Transcription regulation</keyword>
<keyword evidence="3" id="KW-0804">Transcription</keyword>
<organism evidence="6 7">
    <name type="scientific">Thalassospira profundimaris</name>
    <dbReference type="NCBI Taxonomy" id="502049"/>
    <lineage>
        <taxon>Bacteria</taxon>
        <taxon>Pseudomonadati</taxon>
        <taxon>Pseudomonadota</taxon>
        <taxon>Alphaproteobacteria</taxon>
        <taxon>Rhodospirillales</taxon>
        <taxon>Thalassospiraceae</taxon>
        <taxon>Thalassospira</taxon>
    </lineage>
</organism>
<dbReference type="GO" id="GO:0000976">
    <property type="term" value="F:transcription cis-regulatory region binding"/>
    <property type="evidence" value="ECO:0007669"/>
    <property type="project" value="TreeGrafter"/>
</dbReference>
<dbReference type="InterPro" id="IPR050109">
    <property type="entry name" value="HTH-type_TetR-like_transc_reg"/>
</dbReference>
<accession>A0A367WSL2</accession>
<dbReference type="SUPFAM" id="SSF48498">
    <property type="entry name" value="Tetracyclin repressor-like, C-terminal domain"/>
    <property type="match status" value="1"/>
</dbReference>
<dbReference type="Gene3D" id="1.10.357.10">
    <property type="entry name" value="Tetracycline Repressor, domain 2"/>
    <property type="match status" value="1"/>
</dbReference>
<evidence type="ECO:0000256" key="4">
    <source>
        <dbReference type="PROSITE-ProRule" id="PRU00335"/>
    </source>
</evidence>
<dbReference type="PROSITE" id="PS50977">
    <property type="entry name" value="HTH_TETR_2"/>
    <property type="match status" value="1"/>
</dbReference>
<dbReference type="Pfam" id="PF00440">
    <property type="entry name" value="TetR_N"/>
    <property type="match status" value="1"/>
</dbReference>
<dbReference type="Proteomes" id="UP000252517">
    <property type="component" value="Unassembled WGS sequence"/>
</dbReference>
<dbReference type="PANTHER" id="PTHR30055:SF234">
    <property type="entry name" value="HTH-TYPE TRANSCRIPTIONAL REGULATOR BETI"/>
    <property type="match status" value="1"/>
</dbReference>
<dbReference type="RefSeq" id="WP_258549224.1">
    <property type="nucleotide sequence ID" value="NZ_JPWH01000020.1"/>
</dbReference>
<gene>
    <name evidence="6" type="ORF">TH25_19545</name>
</gene>
<dbReference type="AlphaFoldDB" id="A0A367WSL2"/>
<feature type="domain" description="HTH tetR-type" evidence="5">
    <location>
        <begin position="12"/>
        <end position="71"/>
    </location>
</feature>
<evidence type="ECO:0000256" key="1">
    <source>
        <dbReference type="ARBA" id="ARBA00023015"/>
    </source>
</evidence>
<evidence type="ECO:0000256" key="2">
    <source>
        <dbReference type="ARBA" id="ARBA00023125"/>
    </source>
</evidence>
<evidence type="ECO:0000256" key="3">
    <source>
        <dbReference type="ARBA" id="ARBA00023163"/>
    </source>
</evidence>
<dbReference type="PRINTS" id="PR00455">
    <property type="entry name" value="HTHTETR"/>
</dbReference>
<reference evidence="6 7" key="1">
    <citation type="submission" date="2014-07" db="EMBL/GenBank/DDBJ databases">
        <title>Draft genome sequence of Thalassospira profundimaris S25-3-2.</title>
        <authorList>
            <person name="Lai Q."/>
            <person name="Shao Z."/>
        </authorList>
    </citation>
    <scope>NUCLEOTIDE SEQUENCE [LARGE SCALE GENOMIC DNA]</scope>
    <source>
        <strain evidence="6 7">S25-3-2</strain>
    </source>
</reference>
<evidence type="ECO:0000313" key="6">
    <source>
        <dbReference type="EMBL" id="RCK44455.1"/>
    </source>
</evidence>
<protein>
    <submittedName>
        <fullName evidence="6">TetR family transcriptional regulator</fullName>
    </submittedName>
</protein>
<evidence type="ECO:0000259" key="5">
    <source>
        <dbReference type="PROSITE" id="PS50977"/>
    </source>
</evidence>
<dbReference type="PANTHER" id="PTHR30055">
    <property type="entry name" value="HTH-TYPE TRANSCRIPTIONAL REGULATOR RUTR"/>
    <property type="match status" value="1"/>
</dbReference>
<dbReference type="InterPro" id="IPR036271">
    <property type="entry name" value="Tet_transcr_reg_TetR-rel_C_sf"/>
</dbReference>
<comment type="caution">
    <text evidence="6">The sequence shown here is derived from an EMBL/GenBank/DDBJ whole genome shotgun (WGS) entry which is preliminary data.</text>
</comment>
<dbReference type="InterPro" id="IPR009057">
    <property type="entry name" value="Homeodomain-like_sf"/>
</dbReference>